<accession>A0ABT2FGL7</accession>
<dbReference type="Gene3D" id="1.10.1660.10">
    <property type="match status" value="1"/>
</dbReference>
<dbReference type="InterPro" id="IPR015358">
    <property type="entry name" value="Tscrpt_reg_MerR_DNA-bd"/>
</dbReference>
<comment type="caution">
    <text evidence="12">The sequence shown here is derived from an EMBL/GenBank/DDBJ whole genome shotgun (WGS) entry which is preliminary data.</text>
</comment>
<dbReference type="RefSeq" id="WP_238894860.1">
    <property type="nucleotide sequence ID" value="NZ_JAKOGG010000002.1"/>
</dbReference>
<dbReference type="GO" id="GO:0003677">
    <property type="term" value="F:DNA binding"/>
    <property type="evidence" value="ECO:0007669"/>
    <property type="project" value="UniProtKB-KW"/>
</dbReference>
<dbReference type="EMBL" id="JAKOGG010000002">
    <property type="protein sequence ID" value="MCS4555457.1"/>
    <property type="molecule type" value="Genomic_DNA"/>
</dbReference>
<keyword evidence="5 12" id="KW-0238">DNA-binding</keyword>
<name>A0ABT2FGL7_9GAMM</name>
<proteinExistence type="predicted"/>
<keyword evidence="13" id="KW-1185">Reference proteome</keyword>
<keyword evidence="6" id="KW-0010">Activator</keyword>
<reference evidence="13" key="1">
    <citation type="submission" date="2023-07" db="EMBL/GenBank/DDBJ databases">
        <title>Shewanella mangrovi sp. nov., an acetaldehyde- degrading bacterium isolated from mangrove sediment.</title>
        <authorList>
            <person name="Liu Y."/>
        </authorList>
    </citation>
    <scope>NUCLEOTIDE SEQUENCE [LARGE SCALE GENOMIC DNA]</scope>
    <source>
        <strain evidence="13">C32</strain>
    </source>
</reference>
<evidence type="ECO:0000256" key="4">
    <source>
        <dbReference type="ARBA" id="ARBA00023015"/>
    </source>
</evidence>
<keyword evidence="4" id="KW-0805">Transcription regulation</keyword>
<dbReference type="PROSITE" id="PS50937">
    <property type="entry name" value="HTH_MERR_2"/>
    <property type="match status" value="1"/>
</dbReference>
<evidence type="ECO:0000313" key="12">
    <source>
        <dbReference type="EMBL" id="MCS4555457.1"/>
    </source>
</evidence>
<keyword evidence="7" id="KW-0804">Transcription</keyword>
<dbReference type="InterPro" id="IPR009061">
    <property type="entry name" value="DNA-bd_dom_put_sf"/>
</dbReference>
<evidence type="ECO:0000256" key="10">
    <source>
        <dbReference type="SAM" id="Coils"/>
    </source>
</evidence>
<keyword evidence="10" id="KW-0175">Coiled coil</keyword>
<dbReference type="PRINTS" id="PR00040">
    <property type="entry name" value="HTHMERR"/>
</dbReference>
<evidence type="ECO:0000256" key="9">
    <source>
        <dbReference type="ARBA" id="ARBA00032335"/>
    </source>
</evidence>
<evidence type="ECO:0000313" key="13">
    <source>
        <dbReference type="Proteomes" id="UP001201549"/>
    </source>
</evidence>
<dbReference type="SUPFAM" id="SSF46955">
    <property type="entry name" value="Putative DNA-binding domain"/>
    <property type="match status" value="1"/>
</dbReference>
<dbReference type="Pfam" id="PF00376">
    <property type="entry name" value="MerR"/>
    <property type="match status" value="1"/>
</dbReference>
<gene>
    <name evidence="12" type="ORF">L9G74_03310</name>
</gene>
<evidence type="ECO:0000256" key="2">
    <source>
        <dbReference type="ARBA" id="ARBA00017250"/>
    </source>
</evidence>
<evidence type="ECO:0000256" key="3">
    <source>
        <dbReference type="ARBA" id="ARBA00023008"/>
    </source>
</evidence>
<evidence type="ECO:0000256" key="1">
    <source>
        <dbReference type="ARBA" id="ARBA00011738"/>
    </source>
</evidence>
<dbReference type="SMART" id="SM00422">
    <property type="entry name" value="HTH_MERR"/>
    <property type="match status" value="1"/>
</dbReference>
<sequence length="134" mass="14970">MKIGDVASQTGLSVKNIRYYHDIGLVTGSRGANGYREYGEQQVSALLFVQHCRELGFSIDECRDLLQLKHDPQRCASDVKRLASQHLKALEQRMQRLQQLHGELSHLVAQCQGGDSPDCPIIDGLSGKKCCHHE</sequence>
<organism evidence="12 13">
    <name type="scientific">Shewanella electrica</name>
    <dbReference type="NCBI Taxonomy" id="515560"/>
    <lineage>
        <taxon>Bacteria</taxon>
        <taxon>Pseudomonadati</taxon>
        <taxon>Pseudomonadota</taxon>
        <taxon>Gammaproteobacteria</taxon>
        <taxon>Alteromonadales</taxon>
        <taxon>Shewanellaceae</taxon>
        <taxon>Shewanella</taxon>
    </lineage>
</organism>
<evidence type="ECO:0000256" key="7">
    <source>
        <dbReference type="ARBA" id="ARBA00023163"/>
    </source>
</evidence>
<dbReference type="InterPro" id="IPR047057">
    <property type="entry name" value="MerR_fam"/>
</dbReference>
<feature type="coiled-coil region" evidence="10">
    <location>
        <begin position="80"/>
        <end position="107"/>
    </location>
</feature>
<dbReference type="Pfam" id="PF09278">
    <property type="entry name" value="MerR-DNA-bind"/>
    <property type="match status" value="1"/>
</dbReference>
<dbReference type="PANTHER" id="PTHR30204">
    <property type="entry name" value="REDOX-CYCLING DRUG-SENSING TRANSCRIPTIONAL ACTIVATOR SOXR"/>
    <property type="match status" value="1"/>
</dbReference>
<dbReference type="PANTHER" id="PTHR30204:SF16">
    <property type="entry name" value="HTH-TYPE TRANSCRIPTIONAL REGULATOR CUER"/>
    <property type="match status" value="1"/>
</dbReference>
<feature type="domain" description="HTH merR-type" evidence="11">
    <location>
        <begin position="1"/>
        <end position="68"/>
    </location>
</feature>
<protein>
    <recommendedName>
        <fullName evidence="2">HTH-type transcriptional regulator CueR</fullName>
    </recommendedName>
    <alternativeName>
        <fullName evidence="9">Copper efflux regulator</fullName>
    </alternativeName>
    <alternativeName>
        <fullName evidence="8">Copper export regulator</fullName>
    </alternativeName>
</protein>
<dbReference type="Proteomes" id="UP001201549">
    <property type="component" value="Unassembled WGS sequence"/>
</dbReference>
<evidence type="ECO:0000256" key="8">
    <source>
        <dbReference type="ARBA" id="ARBA00031472"/>
    </source>
</evidence>
<dbReference type="InterPro" id="IPR000551">
    <property type="entry name" value="MerR-type_HTH_dom"/>
</dbReference>
<comment type="subunit">
    <text evidence="1">Homodimer.</text>
</comment>
<keyword evidence="3" id="KW-0186">Copper</keyword>
<evidence type="ECO:0000256" key="5">
    <source>
        <dbReference type="ARBA" id="ARBA00023125"/>
    </source>
</evidence>
<evidence type="ECO:0000259" key="11">
    <source>
        <dbReference type="PROSITE" id="PS50937"/>
    </source>
</evidence>
<evidence type="ECO:0000256" key="6">
    <source>
        <dbReference type="ARBA" id="ARBA00023159"/>
    </source>
</evidence>